<protein>
    <recommendedName>
        <fullName evidence="8">C4-dicarboxylate transporter/malic acid transport protein</fullName>
    </recommendedName>
</protein>
<dbReference type="GO" id="GO:0016020">
    <property type="term" value="C:membrane"/>
    <property type="evidence" value="ECO:0007669"/>
    <property type="project" value="UniProtKB-SubCell"/>
</dbReference>
<comment type="subcellular location">
    <subcellularLocation>
        <location evidence="1">Membrane</location>
        <topology evidence="1">Multi-pass membrane protein</topology>
    </subcellularLocation>
</comment>
<dbReference type="Proteomes" id="UP000054007">
    <property type="component" value="Unassembled WGS sequence"/>
</dbReference>
<dbReference type="AlphaFoldDB" id="A0A0D7BT80"/>
<feature type="transmembrane region" description="Helical" evidence="5">
    <location>
        <begin position="98"/>
        <end position="122"/>
    </location>
</feature>
<organism evidence="6 7">
    <name type="scientific">Cylindrobasidium torrendii FP15055 ss-10</name>
    <dbReference type="NCBI Taxonomy" id="1314674"/>
    <lineage>
        <taxon>Eukaryota</taxon>
        <taxon>Fungi</taxon>
        <taxon>Dikarya</taxon>
        <taxon>Basidiomycota</taxon>
        <taxon>Agaricomycotina</taxon>
        <taxon>Agaricomycetes</taxon>
        <taxon>Agaricomycetidae</taxon>
        <taxon>Agaricales</taxon>
        <taxon>Marasmiineae</taxon>
        <taxon>Physalacriaceae</taxon>
        <taxon>Cylindrobasidium</taxon>
    </lineage>
</organism>
<feature type="transmembrane region" description="Helical" evidence="5">
    <location>
        <begin position="379"/>
        <end position="407"/>
    </location>
</feature>
<keyword evidence="3 5" id="KW-1133">Transmembrane helix</keyword>
<feature type="transmembrane region" description="Helical" evidence="5">
    <location>
        <begin position="203"/>
        <end position="222"/>
    </location>
</feature>
<accession>A0A0D7BT80</accession>
<feature type="transmembrane region" description="Helical" evidence="5">
    <location>
        <begin position="137"/>
        <end position="158"/>
    </location>
</feature>
<dbReference type="Gene3D" id="1.50.10.150">
    <property type="entry name" value="Voltage-dependent anion channel"/>
    <property type="match status" value="1"/>
</dbReference>
<keyword evidence="7" id="KW-1185">Reference proteome</keyword>
<feature type="transmembrane region" description="Helical" evidence="5">
    <location>
        <begin position="348"/>
        <end position="367"/>
    </location>
</feature>
<gene>
    <name evidence="6" type="ORF">CYLTODRAFT_434029</name>
</gene>
<dbReference type="InterPro" id="IPR004695">
    <property type="entry name" value="SLAC1/Mae1/Ssu1/TehA"/>
</dbReference>
<dbReference type="CDD" id="cd09317">
    <property type="entry name" value="TDT_Mae1_like"/>
    <property type="match status" value="1"/>
</dbReference>
<dbReference type="EMBL" id="KN880434">
    <property type="protein sequence ID" value="KIY73632.1"/>
    <property type="molecule type" value="Genomic_DNA"/>
</dbReference>
<evidence type="ECO:0000256" key="4">
    <source>
        <dbReference type="ARBA" id="ARBA00023136"/>
    </source>
</evidence>
<dbReference type="PANTHER" id="PTHR31162">
    <property type="entry name" value="MALIC ACID TRANSPORT PROTEIN-RELATED"/>
    <property type="match status" value="1"/>
</dbReference>
<feature type="transmembrane region" description="Helical" evidence="5">
    <location>
        <begin position="67"/>
        <end position="86"/>
    </location>
</feature>
<dbReference type="STRING" id="1314674.A0A0D7BT80"/>
<dbReference type="InterPro" id="IPR030185">
    <property type="entry name" value="Mae1"/>
</dbReference>
<evidence type="ECO:0000256" key="3">
    <source>
        <dbReference type="ARBA" id="ARBA00022989"/>
    </source>
</evidence>
<reference evidence="6 7" key="1">
    <citation type="journal article" date="2015" name="Fungal Genet. Biol.">
        <title>Evolution of novel wood decay mechanisms in Agaricales revealed by the genome sequences of Fistulina hepatica and Cylindrobasidium torrendii.</title>
        <authorList>
            <person name="Floudas D."/>
            <person name="Held B.W."/>
            <person name="Riley R."/>
            <person name="Nagy L.G."/>
            <person name="Koehler G."/>
            <person name="Ransdell A.S."/>
            <person name="Younus H."/>
            <person name="Chow J."/>
            <person name="Chiniquy J."/>
            <person name="Lipzen A."/>
            <person name="Tritt A."/>
            <person name="Sun H."/>
            <person name="Haridas S."/>
            <person name="LaButti K."/>
            <person name="Ohm R.A."/>
            <person name="Kues U."/>
            <person name="Blanchette R.A."/>
            <person name="Grigoriev I.V."/>
            <person name="Minto R.E."/>
            <person name="Hibbett D.S."/>
        </authorList>
    </citation>
    <scope>NUCLEOTIDE SEQUENCE [LARGE SCALE GENOMIC DNA]</scope>
    <source>
        <strain evidence="6 7">FP15055 ss-10</strain>
    </source>
</reference>
<evidence type="ECO:0000256" key="2">
    <source>
        <dbReference type="ARBA" id="ARBA00022692"/>
    </source>
</evidence>
<dbReference type="PANTHER" id="PTHR31162:SF0">
    <property type="entry name" value="MALIC ACID TRANSPORT PROTEIN"/>
    <property type="match status" value="1"/>
</dbReference>
<name>A0A0D7BT80_9AGAR</name>
<dbReference type="GO" id="GO:0015140">
    <property type="term" value="F:malate transmembrane transporter activity"/>
    <property type="evidence" value="ECO:0007669"/>
    <property type="project" value="InterPro"/>
</dbReference>
<keyword evidence="2 5" id="KW-0812">Transmembrane</keyword>
<sequence length="445" mass="49531">MLPPPQTHPAVHVYDYAGGATANSSATYLASDADYPRGLSLDRYTTSPGEPIPSANAFLRRVHGWTFQGYPIGMGTGAVYVCLSGIKGHPDFLTPIEVTAFIINLTLFCINTTMLLLQAIIYPRRTWSLISDPVKGVFVPLIVLSVATLIIGTIKYAFPAGYVSAGFVYALFWVYISLAVFVCFPMLMIWFNQPHALETFTPAYMFLIFPMMLTGVVAFNVLSTMDLTTNAAIGVLLIGYFFQGVGFFMTFFYLAIYVLRIMTTGFLDGHQANGAFVACGPPGFTGLALIELGTYTKEILPRHGHVTARVGEIWYAVSVMSALMLYGLAVFFFIMAALPYWFKVHKHLHEILGCWALTFPNVGWISLTGRLSQIFELKGFYIIHAMMSVFIVGTWCILLVMTGIAFWKGLIFSSTDQEVYKDSRASRRERMDDEKRLVSRSNTMV</sequence>
<feature type="transmembrane region" description="Helical" evidence="5">
    <location>
        <begin position="271"/>
        <end position="292"/>
    </location>
</feature>
<evidence type="ECO:0008006" key="8">
    <source>
        <dbReference type="Google" id="ProtNLM"/>
    </source>
</evidence>
<dbReference type="OrthoDB" id="2901184at2759"/>
<evidence type="ECO:0000313" key="7">
    <source>
        <dbReference type="Proteomes" id="UP000054007"/>
    </source>
</evidence>
<feature type="transmembrane region" description="Helical" evidence="5">
    <location>
        <begin position="170"/>
        <end position="191"/>
    </location>
</feature>
<feature type="transmembrane region" description="Helical" evidence="5">
    <location>
        <begin position="313"/>
        <end position="342"/>
    </location>
</feature>
<feature type="transmembrane region" description="Helical" evidence="5">
    <location>
        <begin position="234"/>
        <end position="259"/>
    </location>
</feature>
<proteinExistence type="predicted"/>
<keyword evidence="4 5" id="KW-0472">Membrane</keyword>
<dbReference type="InterPro" id="IPR038665">
    <property type="entry name" value="Voltage-dep_anion_channel_sf"/>
</dbReference>
<evidence type="ECO:0000313" key="6">
    <source>
        <dbReference type="EMBL" id="KIY73632.1"/>
    </source>
</evidence>
<evidence type="ECO:0000256" key="1">
    <source>
        <dbReference type="ARBA" id="ARBA00004141"/>
    </source>
</evidence>
<dbReference type="Pfam" id="PF03595">
    <property type="entry name" value="SLAC1"/>
    <property type="match status" value="1"/>
</dbReference>
<evidence type="ECO:0000256" key="5">
    <source>
        <dbReference type="SAM" id="Phobius"/>
    </source>
</evidence>